<dbReference type="SMART" id="SM00382">
    <property type="entry name" value="AAA"/>
    <property type="match status" value="1"/>
</dbReference>
<keyword evidence="2" id="KW-0067">ATP-binding</keyword>
<gene>
    <name evidence="2" type="ORF">NCTC12112_02362</name>
</gene>
<dbReference type="CDD" id="cd00267">
    <property type="entry name" value="ABC_ATPase"/>
    <property type="match status" value="1"/>
</dbReference>
<dbReference type="InterPro" id="IPR003959">
    <property type="entry name" value="ATPase_AAA_core"/>
</dbReference>
<dbReference type="EMBL" id="LS483487">
    <property type="protein sequence ID" value="SQJ09713.1"/>
    <property type="molecule type" value="Genomic_DNA"/>
</dbReference>
<evidence type="ECO:0000259" key="1">
    <source>
        <dbReference type="SMART" id="SM00382"/>
    </source>
</evidence>
<dbReference type="SUPFAM" id="SSF52540">
    <property type="entry name" value="P-loop containing nucleoside triphosphate hydrolases"/>
    <property type="match status" value="1"/>
</dbReference>
<organism evidence="2 3">
    <name type="scientific">Fusobacterium ulcerans</name>
    <dbReference type="NCBI Taxonomy" id="861"/>
    <lineage>
        <taxon>Bacteria</taxon>
        <taxon>Fusobacteriati</taxon>
        <taxon>Fusobacteriota</taxon>
        <taxon>Fusobacteriia</taxon>
        <taxon>Fusobacteriales</taxon>
        <taxon>Fusobacteriaceae</taxon>
        <taxon>Fusobacterium</taxon>
    </lineage>
</organism>
<dbReference type="GO" id="GO:0005524">
    <property type="term" value="F:ATP binding"/>
    <property type="evidence" value="ECO:0007669"/>
    <property type="project" value="UniProtKB-KW"/>
</dbReference>
<dbReference type="AlphaFoldDB" id="A0AAX2JDX7"/>
<dbReference type="RefSeq" id="WP_005981252.1">
    <property type="nucleotide sequence ID" value="NZ_CABKNW010000005.1"/>
</dbReference>
<dbReference type="Pfam" id="PF13304">
    <property type="entry name" value="AAA_21"/>
    <property type="match status" value="1"/>
</dbReference>
<dbReference type="PANTHER" id="PTHR43581">
    <property type="entry name" value="ATP/GTP PHOSPHATASE"/>
    <property type="match status" value="1"/>
</dbReference>
<feature type="domain" description="AAA+ ATPase" evidence="1">
    <location>
        <begin position="27"/>
        <end position="299"/>
    </location>
</feature>
<dbReference type="InterPro" id="IPR003593">
    <property type="entry name" value="AAA+_ATPase"/>
</dbReference>
<keyword evidence="2" id="KW-0547">Nucleotide-binding</keyword>
<dbReference type="PANTHER" id="PTHR43581:SF2">
    <property type="entry name" value="EXCINUCLEASE ATPASE SUBUNIT"/>
    <property type="match status" value="1"/>
</dbReference>
<name>A0AAX2JDX7_9FUSO</name>
<dbReference type="KEGG" id="ful:C4N20_02400"/>
<evidence type="ECO:0000313" key="2">
    <source>
        <dbReference type="EMBL" id="SQJ09713.1"/>
    </source>
</evidence>
<dbReference type="Proteomes" id="UP000249008">
    <property type="component" value="Chromosome 1"/>
</dbReference>
<protein>
    <submittedName>
        <fullName evidence="2">Hemin importer ATP-binding subunit</fullName>
    </submittedName>
</protein>
<proteinExistence type="predicted"/>
<dbReference type="GO" id="GO:0016887">
    <property type="term" value="F:ATP hydrolysis activity"/>
    <property type="evidence" value="ECO:0007669"/>
    <property type="project" value="InterPro"/>
</dbReference>
<dbReference type="InterPro" id="IPR027417">
    <property type="entry name" value="P-loop_NTPase"/>
</dbReference>
<dbReference type="Gene3D" id="3.40.50.300">
    <property type="entry name" value="P-loop containing nucleotide triphosphate hydrolases"/>
    <property type="match status" value="1"/>
</dbReference>
<accession>A0AAX2JDX7</accession>
<dbReference type="GeneID" id="78453643"/>
<reference evidence="2 3" key="1">
    <citation type="submission" date="2018-06" db="EMBL/GenBank/DDBJ databases">
        <authorList>
            <consortium name="Pathogen Informatics"/>
            <person name="Doyle S."/>
        </authorList>
    </citation>
    <scope>NUCLEOTIDE SEQUENCE [LARGE SCALE GENOMIC DNA]</scope>
    <source>
        <strain evidence="2 3">NCTC12112</strain>
    </source>
</reference>
<dbReference type="InterPro" id="IPR051396">
    <property type="entry name" value="Bact_Antivir_Def_Nuclease"/>
</dbReference>
<sequence length="390" mass="45341">MKIKSIEIENNKALKNIKINFEKENEILNTVVIAGSNGSGKTTLLESIWDYFKNEMGIRRYGIGIKAELFLENDEQKIKESLLSSLNYLMYYKENDFKRYQNIVENIKVIPKLIYIPTEINFNEVKTKTTTLHRDYEFFNIVNSKMIEDIPSYIASRITYLANTEENLTMKEVKEKVNSEINGIFEILELDVKLTGLSKDEKSMPVFTNSSGDEFDINQLSSGEKQLFLRTLAIKMLEPENSIILIDEPELSLHPKWQQRIIEIYQRIGKNNQIIVATHSPHILGSVPRENIILLSKNENGEVISTTGEELYTSYGQPVDRILEDIMGLETTRNPKVFDLLNEVRKLVDENQYETNNFKEKYSELKSILGETDKDLFLIDMDIQRKRRKE</sequence>
<evidence type="ECO:0000313" key="3">
    <source>
        <dbReference type="Proteomes" id="UP000249008"/>
    </source>
</evidence>